<comment type="subcellular location">
    <subcellularLocation>
        <location evidence="1">Mitochondrion inner membrane</location>
        <topology evidence="1">Single-pass membrane protein</topology>
    </subcellularLocation>
</comment>
<dbReference type="EMBL" id="BDGG01000003">
    <property type="protein sequence ID" value="GAU95865.1"/>
    <property type="molecule type" value="Genomic_DNA"/>
</dbReference>
<evidence type="ECO:0000256" key="14">
    <source>
        <dbReference type="SAM" id="Phobius"/>
    </source>
</evidence>
<keyword evidence="8" id="KW-0249">Electron transport</keyword>
<dbReference type="Pfam" id="PF07225">
    <property type="entry name" value="NDUF_B4"/>
    <property type="match status" value="1"/>
</dbReference>
<keyword evidence="9 14" id="KW-1133">Transmembrane helix</keyword>
<dbReference type="PANTHER" id="PTHR15469:SF0">
    <property type="entry name" value="NADH DEHYDROGENASE [UBIQUINONE] 1 BETA SUBCOMPLEX SUBUNIT 4"/>
    <property type="match status" value="1"/>
</dbReference>
<dbReference type="STRING" id="947166.A0A1D1V562"/>
<evidence type="ECO:0000256" key="7">
    <source>
        <dbReference type="ARBA" id="ARBA00022792"/>
    </source>
</evidence>
<protein>
    <recommendedName>
        <fullName evidence="3">NADH dehydrogenase [ubiquinone] 1 beta subcomplex subunit 4</fullName>
    </recommendedName>
    <alternativeName>
        <fullName evidence="12">Complex I-B15</fullName>
    </alternativeName>
    <alternativeName>
        <fullName evidence="13">NADH-ubiquinone oxidoreductase B15 subunit</fullName>
    </alternativeName>
</protein>
<evidence type="ECO:0000256" key="4">
    <source>
        <dbReference type="ARBA" id="ARBA00022448"/>
    </source>
</evidence>
<evidence type="ECO:0000256" key="13">
    <source>
        <dbReference type="ARBA" id="ARBA00030987"/>
    </source>
</evidence>
<dbReference type="Proteomes" id="UP000186922">
    <property type="component" value="Unassembled WGS sequence"/>
</dbReference>
<evidence type="ECO:0000256" key="1">
    <source>
        <dbReference type="ARBA" id="ARBA00004434"/>
    </source>
</evidence>
<evidence type="ECO:0000256" key="11">
    <source>
        <dbReference type="ARBA" id="ARBA00023136"/>
    </source>
</evidence>
<dbReference type="OrthoDB" id="5818798at2759"/>
<proteinExistence type="inferred from homology"/>
<evidence type="ECO:0000313" key="15">
    <source>
        <dbReference type="EMBL" id="GAU95865.1"/>
    </source>
</evidence>
<sequence length="130" mass="15627">MSGGSGPPAVRNWSLPEQYNLSDHELRKVEQRAERRWALKQEYQRILFNPYNSIKAEGGTPFDPAIQRFTSTRADYYHYFKPNRKNFTVFACVYLIPVATWCWYIHRKAFAFDQKVRRGEIPWRYRMKTI</sequence>
<accession>A0A1D1V562</accession>
<dbReference type="GO" id="GO:0005743">
    <property type="term" value="C:mitochondrial inner membrane"/>
    <property type="evidence" value="ECO:0007669"/>
    <property type="project" value="UniProtKB-SubCell"/>
</dbReference>
<evidence type="ECO:0000256" key="2">
    <source>
        <dbReference type="ARBA" id="ARBA00007260"/>
    </source>
</evidence>
<comment type="caution">
    <text evidence="15">The sequence shown here is derived from an EMBL/GenBank/DDBJ whole genome shotgun (WGS) entry which is preliminary data.</text>
</comment>
<evidence type="ECO:0000256" key="8">
    <source>
        <dbReference type="ARBA" id="ARBA00022982"/>
    </source>
</evidence>
<dbReference type="PANTHER" id="PTHR15469">
    <property type="entry name" value="NADH-UBIQUINONE OXIDOREDUCTASE B15 SUBUNIT"/>
    <property type="match status" value="1"/>
</dbReference>
<dbReference type="InterPro" id="IPR009866">
    <property type="entry name" value="NADH_UbQ_OxRdtase_NDUFB4_su"/>
</dbReference>
<gene>
    <name evidence="15" type="primary">RvY_07406-1</name>
    <name evidence="15" type="synonym">RvY_07406.1</name>
    <name evidence="15" type="ORF">RvY_07406</name>
</gene>
<feature type="transmembrane region" description="Helical" evidence="14">
    <location>
        <begin position="87"/>
        <end position="105"/>
    </location>
</feature>
<dbReference type="AlphaFoldDB" id="A0A1D1V562"/>
<keyword evidence="6 14" id="KW-0812">Transmembrane</keyword>
<keyword evidence="10" id="KW-0496">Mitochondrion</keyword>
<evidence type="ECO:0000256" key="10">
    <source>
        <dbReference type="ARBA" id="ARBA00023128"/>
    </source>
</evidence>
<reference evidence="15 16" key="1">
    <citation type="journal article" date="2016" name="Nat. Commun.">
        <title>Extremotolerant tardigrade genome and improved radiotolerance of human cultured cells by tardigrade-unique protein.</title>
        <authorList>
            <person name="Hashimoto T."/>
            <person name="Horikawa D.D."/>
            <person name="Saito Y."/>
            <person name="Kuwahara H."/>
            <person name="Kozuka-Hata H."/>
            <person name="Shin-I T."/>
            <person name="Minakuchi Y."/>
            <person name="Ohishi K."/>
            <person name="Motoyama A."/>
            <person name="Aizu T."/>
            <person name="Enomoto A."/>
            <person name="Kondo K."/>
            <person name="Tanaka S."/>
            <person name="Hara Y."/>
            <person name="Koshikawa S."/>
            <person name="Sagara H."/>
            <person name="Miura T."/>
            <person name="Yokobori S."/>
            <person name="Miyagawa K."/>
            <person name="Suzuki Y."/>
            <person name="Kubo T."/>
            <person name="Oyama M."/>
            <person name="Kohara Y."/>
            <person name="Fujiyama A."/>
            <person name="Arakawa K."/>
            <person name="Katayama T."/>
            <person name="Toyoda A."/>
            <person name="Kunieda T."/>
        </authorList>
    </citation>
    <scope>NUCLEOTIDE SEQUENCE [LARGE SCALE GENOMIC DNA]</scope>
    <source>
        <strain evidence="15 16">YOKOZUNA-1</strain>
    </source>
</reference>
<evidence type="ECO:0000256" key="6">
    <source>
        <dbReference type="ARBA" id="ARBA00022692"/>
    </source>
</evidence>
<keyword evidence="16" id="KW-1185">Reference proteome</keyword>
<evidence type="ECO:0000313" key="16">
    <source>
        <dbReference type="Proteomes" id="UP000186922"/>
    </source>
</evidence>
<evidence type="ECO:0000256" key="5">
    <source>
        <dbReference type="ARBA" id="ARBA00022660"/>
    </source>
</evidence>
<comment type="similarity">
    <text evidence="2">Belongs to the complex I NDUFB4 subunit family.</text>
</comment>
<keyword evidence="11 14" id="KW-0472">Membrane</keyword>
<organism evidence="15 16">
    <name type="scientific">Ramazzottius varieornatus</name>
    <name type="common">Water bear</name>
    <name type="synonym">Tardigrade</name>
    <dbReference type="NCBI Taxonomy" id="947166"/>
    <lineage>
        <taxon>Eukaryota</taxon>
        <taxon>Metazoa</taxon>
        <taxon>Ecdysozoa</taxon>
        <taxon>Tardigrada</taxon>
        <taxon>Eutardigrada</taxon>
        <taxon>Parachela</taxon>
        <taxon>Hypsibioidea</taxon>
        <taxon>Ramazzottiidae</taxon>
        <taxon>Ramazzottius</taxon>
    </lineage>
</organism>
<evidence type="ECO:0000256" key="12">
    <source>
        <dbReference type="ARBA" id="ARBA00030212"/>
    </source>
</evidence>
<evidence type="ECO:0000256" key="3">
    <source>
        <dbReference type="ARBA" id="ARBA00018681"/>
    </source>
</evidence>
<keyword evidence="4" id="KW-0813">Transport</keyword>
<name>A0A1D1V562_RAMVA</name>
<keyword evidence="7" id="KW-0999">Mitochondrion inner membrane</keyword>
<keyword evidence="5" id="KW-0679">Respiratory chain</keyword>
<evidence type="ECO:0000256" key="9">
    <source>
        <dbReference type="ARBA" id="ARBA00022989"/>
    </source>
</evidence>